<dbReference type="AlphaFoldDB" id="A0A817S4E6"/>
<dbReference type="OrthoDB" id="10050953at2759"/>
<protein>
    <recommendedName>
        <fullName evidence="7">F-box domain-containing protein</fullName>
    </recommendedName>
</protein>
<comment type="caution">
    <text evidence="2">The sequence shown here is derived from an EMBL/GenBank/DDBJ whole genome shotgun (WGS) entry which is preliminary data.</text>
</comment>
<organism evidence="2 5">
    <name type="scientific">Rotaria socialis</name>
    <dbReference type="NCBI Taxonomy" id="392032"/>
    <lineage>
        <taxon>Eukaryota</taxon>
        <taxon>Metazoa</taxon>
        <taxon>Spiralia</taxon>
        <taxon>Gnathifera</taxon>
        <taxon>Rotifera</taxon>
        <taxon>Eurotatoria</taxon>
        <taxon>Bdelloidea</taxon>
        <taxon>Philodinida</taxon>
        <taxon>Philodinidae</taxon>
        <taxon>Rotaria</taxon>
    </lineage>
</organism>
<evidence type="ECO:0000313" key="1">
    <source>
        <dbReference type="EMBL" id="CAF3041832.1"/>
    </source>
</evidence>
<evidence type="ECO:0000313" key="5">
    <source>
        <dbReference type="Proteomes" id="UP000663833"/>
    </source>
</evidence>
<proteinExistence type="predicted"/>
<accession>A0A817S4E6</accession>
<dbReference type="EMBL" id="CAJOBP010002335">
    <property type="protein sequence ID" value="CAF4349180.1"/>
    <property type="molecule type" value="Genomic_DNA"/>
</dbReference>
<evidence type="ECO:0008006" key="7">
    <source>
        <dbReference type="Google" id="ProtNLM"/>
    </source>
</evidence>
<dbReference type="Proteomes" id="UP000663833">
    <property type="component" value="Unassembled WGS sequence"/>
</dbReference>
<sequence length="577" mass="68530">MSCSSFESLCSTILYEIFDYLSTYNIFHAFINLNHRLKRSIHSYRLHIDFRKMSRLKFDLICSCLRPEQVISLIFSDEDMAGQVAVFQRHFPYFKYQFTHLRSIKFLKTENILCHLPDSVTCLTFHECFYVDSKLIINVIVGQAKSLTHLEIDSWDFSQLTKTKFPSLTRLTIDNAYINDTSDLLQRSKAKFVDVHLWIQNLHSPITHLKLLIGNRTLTNYNAIFNFDYLSHSLTNFTLICLANETNFSSELIQHYLIRLSNLKSLTTIIRLGFIDGKQWEEFLRKSQIIKFNFHFILSENVIFNHDGSKLLDSFRSPFWLEEKRWYVAYSKRCTNTYTHISITSVSKFLSKITDYTLEDYPPLSTVPPDLTQRIFYSRCIDMLILHLDESKIQTNYLFTRVNLLHLNGSKLPSIHDLVSIVDLNQIKELDISRVKNISIGGIHLIIEHMPRLNHLIFKHFIPLFQPPARIYTLSIETWQLKDDFDLFYRMFSNVKSLKIDITSLEMMIELVNRLKYLEDIGFWYPFEKYAHFISMKWLRRNMRRLQQTNFTCRTDEYYPLLSIGNQRIKHHQHSIF</sequence>
<dbReference type="Proteomes" id="UP000663873">
    <property type="component" value="Unassembled WGS sequence"/>
</dbReference>
<evidence type="ECO:0000313" key="2">
    <source>
        <dbReference type="EMBL" id="CAF3282486.1"/>
    </source>
</evidence>
<dbReference type="Proteomes" id="UP000663825">
    <property type="component" value="Unassembled WGS sequence"/>
</dbReference>
<gene>
    <name evidence="4" type="ORF">HFQ381_LOCUS17404</name>
    <name evidence="2" type="ORF">LUA448_LOCUS6630</name>
    <name evidence="1" type="ORF">TIS948_LOCUS3563</name>
    <name evidence="3" type="ORF">UJA718_LOCUS15675</name>
</gene>
<keyword evidence="6" id="KW-1185">Reference proteome</keyword>
<evidence type="ECO:0000313" key="3">
    <source>
        <dbReference type="EMBL" id="CAF4349180.1"/>
    </source>
</evidence>
<dbReference type="EMBL" id="CAJNYD010000635">
    <property type="protein sequence ID" value="CAF3282486.1"/>
    <property type="molecule type" value="Genomic_DNA"/>
</dbReference>
<reference evidence="2" key="1">
    <citation type="submission" date="2021-02" db="EMBL/GenBank/DDBJ databases">
        <authorList>
            <person name="Nowell W R."/>
        </authorList>
    </citation>
    <scope>NUCLEOTIDE SEQUENCE</scope>
</reference>
<name>A0A817S4E6_9BILA</name>
<evidence type="ECO:0000313" key="4">
    <source>
        <dbReference type="EMBL" id="CAF4361222.1"/>
    </source>
</evidence>
<dbReference type="Proteomes" id="UP000663851">
    <property type="component" value="Unassembled WGS sequence"/>
</dbReference>
<dbReference type="EMBL" id="CAJNXB010000275">
    <property type="protein sequence ID" value="CAF3041832.1"/>
    <property type="molecule type" value="Genomic_DNA"/>
</dbReference>
<evidence type="ECO:0000313" key="6">
    <source>
        <dbReference type="Proteomes" id="UP000663873"/>
    </source>
</evidence>
<dbReference type="EMBL" id="CAJOBO010001288">
    <property type="protein sequence ID" value="CAF4361222.1"/>
    <property type="molecule type" value="Genomic_DNA"/>
</dbReference>